<accession>A0A6C0E4S8</accession>
<protein>
    <submittedName>
        <fullName evidence="1">Uncharacterized protein</fullName>
    </submittedName>
</protein>
<evidence type="ECO:0000313" key="1">
    <source>
        <dbReference type="EMBL" id="QHT23732.1"/>
    </source>
</evidence>
<dbReference type="Gene3D" id="3.40.50.11350">
    <property type="match status" value="1"/>
</dbReference>
<dbReference type="Gene3D" id="3.40.50.11340">
    <property type="match status" value="1"/>
</dbReference>
<proteinExistence type="predicted"/>
<organism evidence="1">
    <name type="scientific">viral metagenome</name>
    <dbReference type="NCBI Taxonomy" id="1070528"/>
    <lineage>
        <taxon>unclassified sequences</taxon>
        <taxon>metagenomes</taxon>
        <taxon>organismal metagenomes</taxon>
    </lineage>
</organism>
<dbReference type="AlphaFoldDB" id="A0A6C0E4S8"/>
<name>A0A6C0E4S8_9ZZZZ</name>
<sequence>MNYVYCIPKGGFNDNLCVINRALEYCKKHNRILLVDTINSTYKVDFGIYFTFKYHNLICDSEKIREFLYEKKITIYPSILNDKMNDILNNSIEFTYSKQGFTYKSIITCLPSSDVSENIVVFVACGGGDGYSLFKSIIFKPKIQQLCKVIYERLKKTYIAIQIRNTDYKCDYDLLYENNKDEINSANEIYIATDDKKALDFFIDKGLSVKNFTTYPKEDKYTSLHYSDVDHNTKFIDMLSDIYICGMSDKLISSSVGGFINLIKSCNKNKSELAKQFERIDE</sequence>
<dbReference type="EMBL" id="MN739735">
    <property type="protein sequence ID" value="QHT23732.1"/>
    <property type="molecule type" value="Genomic_DNA"/>
</dbReference>
<reference evidence="1" key="1">
    <citation type="journal article" date="2020" name="Nature">
        <title>Giant virus diversity and host interactions through global metagenomics.</title>
        <authorList>
            <person name="Schulz F."/>
            <person name="Roux S."/>
            <person name="Paez-Espino D."/>
            <person name="Jungbluth S."/>
            <person name="Walsh D.A."/>
            <person name="Denef V.J."/>
            <person name="McMahon K.D."/>
            <person name="Konstantinidis K.T."/>
            <person name="Eloe-Fadrosh E.A."/>
            <person name="Kyrpides N.C."/>
            <person name="Woyke T."/>
        </authorList>
    </citation>
    <scope>NUCLEOTIDE SEQUENCE</scope>
    <source>
        <strain evidence="1">GVMAG-M-3300023179-132</strain>
    </source>
</reference>